<sequence length="433" mass="44332">MTAIIKEDEDGDGDDDVAKASVVKKRFPFDPQVGSVITDVPFHELPETGGEIGRGFVREIAEGQAHIGVCVGDVAVRRHLDHVLFGFGVQQPFKNGDQVPHRNRGGVAQIVNPQLGWPTLLPTAPGALLGGVQSPEAPLHDIVDVGEVTRHLLPVLRLVHVDGLPLEDVFGEEKVGHVGSPPGAVHREEAEAGEGEAVYVVVGVGDFLPGFLGGGVEAGGLVGPVELREGVLSVEAVDGAGGSPDYGGLGVGGFGNFEKVDEACNVGGDVGLGVLHGVADAGLGGEVEDVGEGDDVEELPEQGRVVEVTFHDENLVLGQHCLASALQGGVVVGVEVVETQHPVPSSFKGKGAVAAHEARRPGDENGEAVGPARSGGVAHLLLPGAECGGEEVGVGVEMAVGGVGEGRVVEGEEEYEDESDEEGGAEEELGRGV</sequence>
<gene>
    <name evidence="2" type="ORF">V8G54_018846</name>
</gene>
<evidence type="ECO:0000313" key="2">
    <source>
        <dbReference type="EMBL" id="WVZ05500.1"/>
    </source>
</evidence>
<dbReference type="Proteomes" id="UP001374535">
    <property type="component" value="Chromosome 6"/>
</dbReference>
<protein>
    <submittedName>
        <fullName evidence="2">Uncharacterized protein</fullName>
    </submittedName>
</protein>
<name>A0AAQ3NAK7_VIGMU</name>
<feature type="compositionally biased region" description="Acidic residues" evidence="1">
    <location>
        <begin position="411"/>
        <end position="427"/>
    </location>
</feature>
<dbReference type="AlphaFoldDB" id="A0AAQ3NAK7"/>
<keyword evidence="3" id="KW-1185">Reference proteome</keyword>
<proteinExistence type="predicted"/>
<evidence type="ECO:0000313" key="3">
    <source>
        <dbReference type="Proteomes" id="UP001374535"/>
    </source>
</evidence>
<dbReference type="EMBL" id="CP144695">
    <property type="protein sequence ID" value="WVZ05500.1"/>
    <property type="molecule type" value="Genomic_DNA"/>
</dbReference>
<accession>A0AAQ3NAK7</accession>
<feature type="region of interest" description="Disordered" evidence="1">
    <location>
        <begin position="344"/>
        <end position="372"/>
    </location>
</feature>
<organism evidence="2 3">
    <name type="scientific">Vigna mungo</name>
    <name type="common">Black gram</name>
    <name type="synonym">Phaseolus mungo</name>
    <dbReference type="NCBI Taxonomy" id="3915"/>
    <lineage>
        <taxon>Eukaryota</taxon>
        <taxon>Viridiplantae</taxon>
        <taxon>Streptophyta</taxon>
        <taxon>Embryophyta</taxon>
        <taxon>Tracheophyta</taxon>
        <taxon>Spermatophyta</taxon>
        <taxon>Magnoliopsida</taxon>
        <taxon>eudicotyledons</taxon>
        <taxon>Gunneridae</taxon>
        <taxon>Pentapetalae</taxon>
        <taxon>rosids</taxon>
        <taxon>fabids</taxon>
        <taxon>Fabales</taxon>
        <taxon>Fabaceae</taxon>
        <taxon>Papilionoideae</taxon>
        <taxon>50 kb inversion clade</taxon>
        <taxon>NPAAA clade</taxon>
        <taxon>indigoferoid/millettioid clade</taxon>
        <taxon>Phaseoleae</taxon>
        <taxon>Vigna</taxon>
    </lineage>
</organism>
<feature type="region of interest" description="Disordered" evidence="1">
    <location>
        <begin position="405"/>
        <end position="433"/>
    </location>
</feature>
<reference evidence="2 3" key="1">
    <citation type="journal article" date="2023" name="Life. Sci Alliance">
        <title>Evolutionary insights into 3D genome organization and epigenetic landscape of Vigna mungo.</title>
        <authorList>
            <person name="Junaid A."/>
            <person name="Singh B."/>
            <person name="Bhatia S."/>
        </authorList>
    </citation>
    <scope>NUCLEOTIDE SEQUENCE [LARGE SCALE GENOMIC DNA]</scope>
    <source>
        <strain evidence="2">Urdbean</strain>
    </source>
</reference>
<evidence type="ECO:0000256" key="1">
    <source>
        <dbReference type="SAM" id="MobiDB-lite"/>
    </source>
</evidence>